<protein>
    <submittedName>
        <fullName evidence="2">Cold-shock protein DNA-binding</fullName>
    </submittedName>
</protein>
<dbReference type="Proteomes" id="UP000001695">
    <property type="component" value="Chromosome"/>
</dbReference>
<sequence length="188" mass="20908">MDRPLQIVFRDLEHSASLEHLIRERAQRLEHLFRHIMGMRAVVSPAQGSETAKKALALTIEVEVPGRPLLIGKAEEARHDSKGVPMALVKHAFEAVHRQLDAIADIRRGQVKHHEGMGETGVISKLFPQQNYGFIEVRGAGDLYFTRNAVQRGDFDSMEVGNQVVITRATTEGPMGPQASSVRRVESL</sequence>
<dbReference type="Gene3D" id="3.30.160.100">
    <property type="entry name" value="Ribosome hibernation promotion factor-like"/>
    <property type="match status" value="1"/>
</dbReference>
<dbReference type="EMBL" id="CP001016">
    <property type="protein sequence ID" value="ACB94863.1"/>
    <property type="molecule type" value="Genomic_DNA"/>
</dbReference>
<accession>B2IJI9</accession>
<dbReference type="Gene3D" id="2.40.50.140">
    <property type="entry name" value="Nucleic acid-binding proteins"/>
    <property type="match status" value="1"/>
</dbReference>
<evidence type="ECO:0000313" key="3">
    <source>
        <dbReference type="Proteomes" id="UP000001695"/>
    </source>
</evidence>
<gene>
    <name evidence="2" type="ordered locus">Bind_1221</name>
</gene>
<dbReference type="KEGG" id="bid:Bind_1221"/>
<feature type="domain" description="CSD" evidence="1">
    <location>
        <begin position="118"/>
        <end position="184"/>
    </location>
</feature>
<dbReference type="RefSeq" id="WP_012384220.1">
    <property type="nucleotide sequence ID" value="NC_010581.1"/>
</dbReference>
<evidence type="ECO:0000313" key="2">
    <source>
        <dbReference type="EMBL" id="ACB94863.1"/>
    </source>
</evidence>
<organism evidence="2 3">
    <name type="scientific">Beijerinckia indica subsp. indica (strain ATCC 9039 / DSM 1715 / NCIMB 8712)</name>
    <dbReference type="NCBI Taxonomy" id="395963"/>
    <lineage>
        <taxon>Bacteria</taxon>
        <taxon>Pseudomonadati</taxon>
        <taxon>Pseudomonadota</taxon>
        <taxon>Alphaproteobacteria</taxon>
        <taxon>Hyphomicrobiales</taxon>
        <taxon>Beijerinckiaceae</taxon>
        <taxon>Beijerinckia</taxon>
    </lineage>
</organism>
<proteinExistence type="predicted"/>
<dbReference type="InterPro" id="IPR036567">
    <property type="entry name" value="RHF-like"/>
</dbReference>
<name>B2IJI9_BEII9</name>
<reference evidence="3" key="1">
    <citation type="submission" date="2008-03" db="EMBL/GenBank/DDBJ databases">
        <title>Complete sequence of chromosome of Beijerinckia indica subsp. indica ATCC 9039.</title>
        <authorList>
            <consortium name="US DOE Joint Genome Institute"/>
            <person name="Copeland A."/>
            <person name="Lucas S."/>
            <person name="Lapidus A."/>
            <person name="Glavina del Rio T."/>
            <person name="Dalin E."/>
            <person name="Tice H."/>
            <person name="Bruce D."/>
            <person name="Goodwin L."/>
            <person name="Pitluck S."/>
            <person name="LaButti K."/>
            <person name="Schmutz J."/>
            <person name="Larimer F."/>
            <person name="Land M."/>
            <person name="Hauser L."/>
            <person name="Kyrpides N."/>
            <person name="Mikhailova N."/>
            <person name="Dunfield P.F."/>
            <person name="Dedysh S.N."/>
            <person name="Liesack W."/>
            <person name="Saw J.H."/>
            <person name="Alam M."/>
            <person name="Chen Y."/>
            <person name="Murrell J.C."/>
            <person name="Richardson P."/>
        </authorList>
    </citation>
    <scope>NUCLEOTIDE SEQUENCE [LARGE SCALE GENOMIC DNA]</scope>
    <source>
        <strain evidence="3">ATCC 9039 / DSM 1715 / NCIMB 8712</strain>
    </source>
</reference>
<dbReference type="SUPFAM" id="SSF69754">
    <property type="entry name" value="Ribosome binding protein Y (YfiA homologue)"/>
    <property type="match status" value="1"/>
</dbReference>
<reference evidence="2 3" key="2">
    <citation type="journal article" date="2010" name="J. Bacteriol.">
        <title>Complete genome sequence of Beijerinckia indica subsp. indica.</title>
        <authorList>
            <person name="Tamas I."/>
            <person name="Dedysh S.N."/>
            <person name="Liesack W."/>
            <person name="Stott M.B."/>
            <person name="Alam M."/>
            <person name="Murrell J.C."/>
            <person name="Dunfield P.F."/>
        </authorList>
    </citation>
    <scope>NUCLEOTIDE SEQUENCE [LARGE SCALE GENOMIC DNA]</scope>
    <source>
        <strain evidence="3">ATCC 9039 / DSM 1715 / NCIMB 8712</strain>
    </source>
</reference>
<evidence type="ECO:0000259" key="1">
    <source>
        <dbReference type="PROSITE" id="PS51857"/>
    </source>
</evidence>
<dbReference type="OrthoDB" id="9782252at2"/>
<keyword evidence="3" id="KW-1185">Reference proteome</keyword>
<dbReference type="InterPro" id="IPR002059">
    <property type="entry name" value="CSP_DNA-bd"/>
</dbReference>
<dbReference type="HOGENOM" id="CLU_127074_0_0_5"/>
<dbReference type="GO" id="GO:0003677">
    <property type="term" value="F:DNA binding"/>
    <property type="evidence" value="ECO:0007669"/>
    <property type="project" value="UniProtKB-KW"/>
</dbReference>
<dbReference type="SUPFAM" id="SSF50249">
    <property type="entry name" value="Nucleic acid-binding proteins"/>
    <property type="match status" value="1"/>
</dbReference>
<dbReference type="STRING" id="395963.Bind_1221"/>
<dbReference type="PROSITE" id="PS51857">
    <property type="entry name" value="CSD_2"/>
    <property type="match status" value="1"/>
</dbReference>
<dbReference type="AlphaFoldDB" id="B2IJI9"/>
<dbReference type="eggNOG" id="COG1278">
    <property type="taxonomic scope" value="Bacteria"/>
</dbReference>
<keyword evidence="2" id="KW-0238">DNA-binding</keyword>
<dbReference type="InterPro" id="IPR012340">
    <property type="entry name" value="NA-bd_OB-fold"/>
</dbReference>